<protein>
    <submittedName>
        <fullName evidence="2">Uncharacterized protein</fullName>
    </submittedName>
</protein>
<evidence type="ECO:0000313" key="3">
    <source>
        <dbReference type="EMBL" id="CEL70961.1"/>
    </source>
</evidence>
<feature type="region of interest" description="Disordered" evidence="1">
    <location>
        <begin position="724"/>
        <end position="750"/>
    </location>
</feature>
<feature type="compositionally biased region" description="Basic and acidic residues" evidence="1">
    <location>
        <begin position="879"/>
        <end position="892"/>
    </location>
</feature>
<feature type="compositionally biased region" description="Low complexity" evidence="1">
    <location>
        <begin position="739"/>
        <end position="750"/>
    </location>
</feature>
<reference evidence="3" key="4">
    <citation type="journal article" date="2015" name="PLoS ONE">
        <title>Comprehensive Evaluation of Toxoplasma gondii VEG and Neospora caninum LIV Genomes with Tachyzoite Stage Transcriptome and Proteome Defines Novel Transcript Features.</title>
        <authorList>
            <person name="Ramaprasad A."/>
            <person name="Mourier T."/>
            <person name="Naeem R."/>
            <person name="Malas T.B."/>
            <person name="Moussa E."/>
            <person name="Panigrahi A."/>
            <person name="Vermont S.J."/>
            <person name="Otto T.D."/>
            <person name="Wastling J."/>
            <person name="Pain A."/>
        </authorList>
    </citation>
    <scope>NUCLEOTIDE SEQUENCE</scope>
    <source>
        <strain evidence="3">Liverpool</strain>
    </source>
</reference>
<feature type="region of interest" description="Disordered" evidence="1">
    <location>
        <begin position="219"/>
        <end position="288"/>
    </location>
</feature>
<dbReference type="InParanoid" id="F0VR51"/>
<feature type="region of interest" description="Disordered" evidence="1">
    <location>
        <begin position="1090"/>
        <end position="1109"/>
    </location>
</feature>
<evidence type="ECO:0000313" key="2">
    <source>
        <dbReference type="EMBL" id="CBZ56199.1"/>
    </source>
</evidence>
<accession>F0VR51</accession>
<keyword evidence="4" id="KW-1185">Reference proteome</keyword>
<feature type="region of interest" description="Disordered" evidence="1">
    <location>
        <begin position="973"/>
        <end position="1017"/>
    </location>
</feature>
<feature type="compositionally biased region" description="Basic and acidic residues" evidence="1">
    <location>
        <begin position="153"/>
        <end position="168"/>
    </location>
</feature>
<dbReference type="eggNOG" id="ENOG502QZ3C">
    <property type="taxonomic scope" value="Eukaryota"/>
</dbReference>
<feature type="compositionally biased region" description="Basic and acidic residues" evidence="1">
    <location>
        <begin position="241"/>
        <end position="250"/>
    </location>
</feature>
<feature type="region of interest" description="Disordered" evidence="1">
    <location>
        <begin position="874"/>
        <end position="902"/>
    </location>
</feature>
<reference evidence="4" key="3">
    <citation type="journal article" date="2012" name="PLoS Pathog.">
        <title>Comparative genomics of the apicomplexan parasites Toxoplasma gondii and Neospora caninum: Coccidia differing in host range and transmission strategy.</title>
        <authorList>
            <person name="Reid A.J."/>
            <person name="Vermont S.J."/>
            <person name="Cotton J.A."/>
            <person name="Harris D."/>
            <person name="Hill-Cawthorne G.A."/>
            <person name="Konen-Waisman S."/>
            <person name="Latham S.M."/>
            <person name="Mourier T."/>
            <person name="Norton R."/>
            <person name="Quail M.A."/>
            <person name="Sanders M."/>
            <person name="Shanmugam D."/>
            <person name="Sohal A."/>
            <person name="Wasmuth J.D."/>
            <person name="Brunk B."/>
            <person name="Grigg M.E."/>
            <person name="Howard J.C."/>
            <person name="Parkinson J."/>
            <person name="Roos D.S."/>
            <person name="Trees A.J."/>
            <person name="Berriman M."/>
            <person name="Pain A."/>
            <person name="Wastling J.M."/>
        </authorList>
    </citation>
    <scope>NUCLEOTIDE SEQUENCE [LARGE SCALE GENOMIC DNA]</scope>
    <source>
        <strain evidence="4">Liverpool</strain>
    </source>
</reference>
<feature type="compositionally biased region" description="Basic and acidic residues" evidence="1">
    <location>
        <begin position="990"/>
        <end position="1005"/>
    </location>
</feature>
<feature type="region of interest" description="Disordered" evidence="1">
    <location>
        <begin position="1046"/>
        <end position="1072"/>
    </location>
</feature>
<organism evidence="2 4">
    <name type="scientific">Neospora caninum (strain Liverpool)</name>
    <dbReference type="NCBI Taxonomy" id="572307"/>
    <lineage>
        <taxon>Eukaryota</taxon>
        <taxon>Sar</taxon>
        <taxon>Alveolata</taxon>
        <taxon>Apicomplexa</taxon>
        <taxon>Conoidasida</taxon>
        <taxon>Coccidia</taxon>
        <taxon>Eucoccidiorida</taxon>
        <taxon>Eimeriorina</taxon>
        <taxon>Sarcocystidae</taxon>
        <taxon>Neospora</taxon>
    </lineage>
</organism>
<feature type="compositionally biased region" description="Basic and acidic residues" evidence="1">
    <location>
        <begin position="956"/>
        <end position="966"/>
    </location>
</feature>
<gene>
    <name evidence="3" type="ORF">BN1204_066240</name>
    <name evidence="2" type="ORF">NCLIV_066240</name>
</gene>
<name>F0VR51_NEOCL</name>
<feature type="compositionally biased region" description="Basic and acidic residues" evidence="1">
    <location>
        <begin position="530"/>
        <end position="542"/>
    </location>
</feature>
<feature type="region of interest" description="Disordered" evidence="1">
    <location>
        <begin position="586"/>
        <end position="687"/>
    </location>
</feature>
<feature type="compositionally biased region" description="Basic and acidic residues" evidence="1">
    <location>
        <begin position="1342"/>
        <end position="1361"/>
    </location>
</feature>
<dbReference type="RefSeq" id="XP_003886224.1">
    <property type="nucleotide sequence ID" value="XM_003886175.1"/>
</dbReference>
<feature type="compositionally biased region" description="Basic and acidic residues" evidence="1">
    <location>
        <begin position="1"/>
        <end position="22"/>
    </location>
</feature>
<evidence type="ECO:0000256" key="1">
    <source>
        <dbReference type="SAM" id="MobiDB-lite"/>
    </source>
</evidence>
<feature type="compositionally biased region" description="Low complexity" evidence="1">
    <location>
        <begin position="1328"/>
        <end position="1339"/>
    </location>
</feature>
<dbReference type="OMA" id="HTEILEC"/>
<reference evidence="2" key="2">
    <citation type="submission" date="2011-03" db="EMBL/GenBank/DDBJ databases">
        <title>Comparative genomics and transcriptomics of Neospora caninum and Toxoplasma gondii.</title>
        <authorList>
            <person name="Reid A.J."/>
            <person name="Sohal A."/>
            <person name="Harris D."/>
            <person name="Quail M."/>
            <person name="Sanders M."/>
            <person name="Berriman M."/>
            <person name="Wastling J.M."/>
            <person name="Pain A."/>
        </authorList>
    </citation>
    <scope>NUCLEOTIDE SEQUENCE</scope>
    <source>
        <strain evidence="2">Liverpool</strain>
    </source>
</reference>
<dbReference type="EMBL" id="LN714487">
    <property type="protein sequence ID" value="CEL70961.1"/>
    <property type="molecule type" value="Genomic_DNA"/>
</dbReference>
<feature type="compositionally biased region" description="Low complexity" evidence="1">
    <location>
        <begin position="1090"/>
        <end position="1107"/>
    </location>
</feature>
<proteinExistence type="predicted"/>
<feature type="compositionally biased region" description="Basic and acidic residues" evidence="1">
    <location>
        <begin position="1048"/>
        <end position="1072"/>
    </location>
</feature>
<dbReference type="VEuPathDB" id="ToxoDB:NCLIV_066240"/>
<dbReference type="Proteomes" id="UP000007494">
    <property type="component" value="Chromosome XII"/>
</dbReference>
<evidence type="ECO:0000313" key="4">
    <source>
        <dbReference type="Proteomes" id="UP000007494"/>
    </source>
</evidence>
<feature type="region of interest" description="Disordered" evidence="1">
    <location>
        <begin position="68"/>
        <end position="181"/>
    </location>
</feature>
<feature type="region of interest" description="Disordered" evidence="1">
    <location>
        <begin position="300"/>
        <end position="349"/>
    </location>
</feature>
<dbReference type="GeneID" id="13445422"/>
<feature type="compositionally biased region" description="Basic and acidic residues" evidence="1">
    <location>
        <begin position="302"/>
        <end position="311"/>
    </location>
</feature>
<feature type="region of interest" description="Disordered" evidence="1">
    <location>
        <begin position="1"/>
        <end position="35"/>
    </location>
</feature>
<feature type="region of interest" description="Disordered" evidence="1">
    <location>
        <begin position="947"/>
        <end position="966"/>
    </location>
</feature>
<dbReference type="EMBL" id="FR823393">
    <property type="protein sequence ID" value="CBZ56199.1"/>
    <property type="molecule type" value="Genomic_DNA"/>
</dbReference>
<feature type="compositionally biased region" description="Low complexity" evidence="1">
    <location>
        <begin position="657"/>
        <end position="667"/>
    </location>
</feature>
<dbReference type="OrthoDB" id="331029at2759"/>
<feature type="region of interest" description="Disordered" evidence="1">
    <location>
        <begin position="517"/>
        <end position="568"/>
    </location>
</feature>
<feature type="compositionally biased region" description="Polar residues" evidence="1">
    <location>
        <begin position="227"/>
        <end position="240"/>
    </location>
</feature>
<reference evidence="2" key="1">
    <citation type="submission" date="2011-02" db="EMBL/GenBank/DDBJ databases">
        <authorList>
            <person name="Aslett M."/>
        </authorList>
    </citation>
    <scope>NUCLEOTIDE SEQUENCE</scope>
    <source>
        <strain evidence="2">Liverpool</strain>
    </source>
</reference>
<feature type="region of interest" description="Disordered" evidence="1">
    <location>
        <begin position="1319"/>
        <end position="1363"/>
    </location>
</feature>
<sequence>MDDFELHPLEPDDAEADAHNDDTFGDDGGVVGDDWKPDARALGAFEALHATVRDPRVHAEKRHDLPWEAQAHGDFGNPAPAASPNRNVGAFGSPFPSHQAADREFGPSGPGKGAARDDRGQGFFGAPLPAFFTEGSSPPPDAARPSHAYPAHLNERKRERDDAFRRALDQGPNPFAGLPLRLGEGSVSASLAKLPQNLPRPTSQPLSASELEKQLLLQHQRGAHGPASSSAPHTQTSRRSTVTEHLDKLIHLKRQQQSHAQGHASNFDSGLASRERAEPHAHSAVGIPFAYGPKADVAAPFRRGDEGREGQEGMSSQRRVVESETYVPAGKSPFRPGPQASSPLPAHREDMAGGALSLSAVNESPRTGFPGCLAQAPSEEDERMVQDLLKDANVTAAALAALSAAEAAVAAARAQQGAAGPANAGAAFPRLGPVGLSGARALSPSGFPSPSADLPHAGFDEVRVTRNEALDDLRLGPQAAATQGLHRQAHFAGVGSTPTRPVVVMTEADVLELMNVKPRANPGVSTPTKDSGHASRAPEEASGRLPLSPFFDKSGHVAPPHLAPHARPVEGRPFLAQGQAQERELDAVPLDQSGETRGRRPSDAQGPGRRQGCAPGGGTNLAVPSASRPSSGRLGSGFGRTPFPQGCQGRSLSPMPGSSASRVVSGGVDRGKNRRRGEAAPVPAEGREEKNIVSALRSFSLFPLTKAHRDMAVRQRLPDLPPFRLPAAGRSASVSTDRGPSGSAPPAGAASRLVSAGRGHECLMTSFDLDHILRMHLAQMAKLPQLQRCSGRWNFRFLMRHNAAPASAAAPHAATESQALTRGGSLTEREAGFGAGLLPELPSSALGLQKEICRVSARQQQEYELLKQHREAWGGASKESLKDADDDGHGDWPRPPAALPPQFKHAQEGIGMAVSSCRMHHLLLGSLGFAGATELLQRYLAPSLLGFSGSQGLGPEGRRRAGVDDEKAETLTFAAEDASAAREGDEDQRGEDRGELSQAEKEQRRLQKKFGKQTYSTVRQPRNCIHLAPAGGQHSLSHLTQSPSLTAVRDESPAREGAESHTDHEFEGDDAREASAKRVRALVFGPSAASQKDASAASATPSSAPASEKGDRVSVFADGVLARRVVEDAYDLLLEATSLHTEILECPASHVAARSRLQDQQHHLMLQLFELITLRHNLAAADSSPPSSAVAALYFLPFLLDAHVPATSADVSTYHRRYVQLQQLQLAESRQPELHAQLEEVRSLLEEETEGGRQCSRWMLSGVYELPKGRHLLARTLRLLPDVPAGALLQILLGSPSILRSLCSAVDRVLLFEREGNCEHTGSTGQENSNANMQASSASGVRTREGVDNSKGKKEDERKTENSFPSAALLEELLLLQNDETQRGGRRVEQYRLVSVLLKKSHEDDMNDDSASPACGVYIQLISRLLHVSNTNGHSQAPAISAAFLVGVCEQMAWGWTMEEAADLLHYRSGCCLLALVLSLLPPPSSLTPYQERTAVIPFLTLAVSALVLAVRETTRQGDNEGEEKKATDVLLPLIQAVVREARADESRAKAITVAVMNLLGVAGAQVMLSSFLSGTGS</sequence>
<feature type="compositionally biased region" description="Polar residues" evidence="1">
    <location>
        <begin position="257"/>
        <end position="268"/>
    </location>
</feature>